<accession>A0AAV2HZ24</accession>
<evidence type="ECO:0000259" key="11">
    <source>
        <dbReference type="SMART" id="SM00645"/>
    </source>
</evidence>
<dbReference type="InterPro" id="IPR000169">
    <property type="entry name" value="Pept_cys_AS"/>
</dbReference>
<evidence type="ECO:0000259" key="12">
    <source>
        <dbReference type="SMART" id="SM00848"/>
    </source>
</evidence>
<dbReference type="PRINTS" id="PR00705">
    <property type="entry name" value="PAPAIN"/>
</dbReference>
<feature type="chain" id="PRO_5043920655" evidence="9">
    <location>
        <begin position="18"/>
        <end position="728"/>
    </location>
</feature>
<dbReference type="Pfam" id="PF00112">
    <property type="entry name" value="Peptidase_C1"/>
    <property type="match status" value="1"/>
</dbReference>
<protein>
    <submittedName>
        <fullName evidence="13">Uncharacterized protein</fullName>
    </submittedName>
</protein>
<dbReference type="SUPFAM" id="SSF54001">
    <property type="entry name" value="Cysteine proteinases"/>
    <property type="match status" value="1"/>
</dbReference>
<dbReference type="AlphaFoldDB" id="A0AAV2HZ24"/>
<feature type="domain" description="Cathepsin propeptide inhibitor" evidence="12">
    <location>
        <begin position="430"/>
        <end position="487"/>
    </location>
</feature>
<dbReference type="InterPro" id="IPR000668">
    <property type="entry name" value="Peptidase_C1A_C"/>
</dbReference>
<comment type="similarity">
    <text evidence="1">Belongs to the peptidase C1 family.</text>
</comment>
<evidence type="ECO:0000256" key="1">
    <source>
        <dbReference type="ARBA" id="ARBA00008455"/>
    </source>
</evidence>
<proteinExistence type="inferred from homology"/>
<organism evidence="13 14">
    <name type="scientific">Lymnaea stagnalis</name>
    <name type="common">Great pond snail</name>
    <name type="synonym">Helix stagnalis</name>
    <dbReference type="NCBI Taxonomy" id="6523"/>
    <lineage>
        <taxon>Eukaryota</taxon>
        <taxon>Metazoa</taxon>
        <taxon>Spiralia</taxon>
        <taxon>Lophotrochozoa</taxon>
        <taxon>Mollusca</taxon>
        <taxon>Gastropoda</taxon>
        <taxon>Heterobranchia</taxon>
        <taxon>Euthyneura</taxon>
        <taxon>Panpulmonata</taxon>
        <taxon>Hygrophila</taxon>
        <taxon>Lymnaeoidea</taxon>
        <taxon>Lymnaeidae</taxon>
        <taxon>Lymnaea</taxon>
    </lineage>
</organism>
<dbReference type="Proteomes" id="UP001497497">
    <property type="component" value="Unassembled WGS sequence"/>
</dbReference>
<dbReference type="SUPFAM" id="SSF54403">
    <property type="entry name" value="Cystatin/monellin"/>
    <property type="match status" value="2"/>
</dbReference>
<dbReference type="InterPro" id="IPR018073">
    <property type="entry name" value="Prot_inh_cystat_CS"/>
</dbReference>
<dbReference type="InterPro" id="IPR013128">
    <property type="entry name" value="Peptidase_C1A"/>
</dbReference>
<dbReference type="CDD" id="cd00042">
    <property type="entry name" value="CY"/>
    <property type="match status" value="2"/>
</dbReference>
<dbReference type="Pfam" id="PF08246">
    <property type="entry name" value="Inhibitor_I29"/>
    <property type="match status" value="1"/>
</dbReference>
<keyword evidence="8" id="KW-0325">Glycoprotein</keyword>
<comment type="caution">
    <text evidence="13">The sequence shown here is derived from an EMBL/GenBank/DDBJ whole genome shotgun (WGS) entry which is preliminary data.</text>
</comment>
<dbReference type="InterPro" id="IPR039417">
    <property type="entry name" value="Peptidase_C1A_papain-like"/>
</dbReference>
<keyword evidence="6" id="KW-0865">Zymogen</keyword>
<evidence type="ECO:0000256" key="4">
    <source>
        <dbReference type="ARBA" id="ARBA00022801"/>
    </source>
</evidence>
<gene>
    <name evidence="13" type="ORF">GSLYS_00013217001</name>
</gene>
<dbReference type="InterPro" id="IPR013201">
    <property type="entry name" value="Prot_inhib_I29"/>
</dbReference>
<dbReference type="GO" id="GO:0006508">
    <property type="term" value="P:proteolysis"/>
    <property type="evidence" value="ECO:0007669"/>
    <property type="project" value="UniProtKB-KW"/>
</dbReference>
<dbReference type="Gene3D" id="3.90.70.10">
    <property type="entry name" value="Cysteine proteinases"/>
    <property type="match status" value="1"/>
</dbReference>
<dbReference type="PROSITE" id="PS00640">
    <property type="entry name" value="THIOL_PROTEASE_ASN"/>
    <property type="match status" value="1"/>
</dbReference>
<evidence type="ECO:0000256" key="5">
    <source>
        <dbReference type="ARBA" id="ARBA00022807"/>
    </source>
</evidence>
<keyword evidence="4" id="KW-0378">Hydrolase</keyword>
<sequence length="728" mass="80019">MKILFLMLALCFSLAHSRRVNVAAGRTVRAGGLVGGYSSQNLTLLTEEDKIPIQEAANKAIELMNQVKTSNGNNNALPLSLVDIIEVKTQIVAGINYAFKLNIIIDGQPKICILKVSHLYPWLNGGQWYVYLDNPENTVDPCASYIPNARKRRSAPLLGGVHEAATDDKAIQEAALWAMEHLNKMSNSMFLKAMRNIISATKQVINGYRYRLSISVVPTSCHNSEVNSKKTLKECPASNDAKSEACDVTVTSTAGKYAMESVSCKAEPVLLGQKLGGDDHDYKPHGMIGGGDHDYKPHGMIGGGDHDYKPHGMIGGGDHDYKPHGMVGGGDHDYKPHGMVGGGDHDYKPHGMIGGDDHDYKIHTGDAENAILGKDTHDYLPHKDQNMASVNLRDAILNFGSGQPNNAGDSVQQMSIPVDNSECVQYKTAFEDFKAKYHHLYSSQKEEDHRFQVFCANMEKVKVIQKAEQGSGQYGATKFADISEEEFRKFYLGFKPIQSARKWPAAKIPTDPIPDAWDWRDHGAVTPVKNQGMCGSCWAFSTTGNIEGQWAINSASRKLLSLSEQELVDCDKEDEGCNGGLPSQAYDAIMKLGGIETENDYTYEGKDDKCKFNQSEVVVKLTGAVNISQDENEMAAWLYKNGPISIGINAFAMQFYMGGISHPWKLFCSHTSLDHGVLIVGYGKKGNEPYWIVKNSWGEHWGVKGYYLVYRGDGTCGLNTMCTSATVN</sequence>
<keyword evidence="14" id="KW-1185">Reference proteome</keyword>
<dbReference type="InterPro" id="IPR038765">
    <property type="entry name" value="Papain-like_cys_pep_sf"/>
</dbReference>
<feature type="signal peptide" evidence="9">
    <location>
        <begin position="1"/>
        <end position="17"/>
    </location>
</feature>
<evidence type="ECO:0000256" key="3">
    <source>
        <dbReference type="ARBA" id="ARBA00022729"/>
    </source>
</evidence>
<evidence type="ECO:0000313" key="13">
    <source>
        <dbReference type="EMBL" id="CAL1539416.1"/>
    </source>
</evidence>
<evidence type="ECO:0000256" key="6">
    <source>
        <dbReference type="ARBA" id="ARBA00023145"/>
    </source>
</evidence>
<evidence type="ECO:0000256" key="2">
    <source>
        <dbReference type="ARBA" id="ARBA00022670"/>
    </source>
</evidence>
<evidence type="ECO:0000313" key="14">
    <source>
        <dbReference type="Proteomes" id="UP001497497"/>
    </source>
</evidence>
<dbReference type="SMART" id="SM00043">
    <property type="entry name" value="CY"/>
    <property type="match status" value="2"/>
</dbReference>
<feature type="domain" description="Cystatin" evidence="10">
    <location>
        <begin position="40"/>
        <end position="140"/>
    </location>
</feature>
<feature type="domain" description="Cystatin" evidence="10">
    <location>
        <begin position="156"/>
        <end position="265"/>
    </location>
</feature>
<dbReference type="PROSITE" id="PS00639">
    <property type="entry name" value="THIOL_PROTEASE_HIS"/>
    <property type="match status" value="1"/>
</dbReference>
<dbReference type="FunFam" id="3.90.70.10:FF:000130">
    <property type="entry name" value="Cysteine proteinase 1"/>
    <property type="match status" value="1"/>
</dbReference>
<dbReference type="InterPro" id="IPR025660">
    <property type="entry name" value="Pept_his_AS"/>
</dbReference>
<dbReference type="PROSITE" id="PS00287">
    <property type="entry name" value="CYSTATIN"/>
    <property type="match status" value="1"/>
</dbReference>
<dbReference type="GO" id="GO:0008234">
    <property type="term" value="F:cysteine-type peptidase activity"/>
    <property type="evidence" value="ECO:0007669"/>
    <property type="project" value="UniProtKB-KW"/>
</dbReference>
<dbReference type="InterPro" id="IPR000010">
    <property type="entry name" value="Cystatin_dom"/>
</dbReference>
<dbReference type="InterPro" id="IPR025661">
    <property type="entry name" value="Pept_asp_AS"/>
</dbReference>
<dbReference type="CDD" id="cd02248">
    <property type="entry name" value="Peptidase_C1A"/>
    <property type="match status" value="1"/>
</dbReference>
<keyword evidence="2" id="KW-0645">Protease</keyword>
<dbReference type="Pfam" id="PF00031">
    <property type="entry name" value="Cystatin"/>
    <property type="match status" value="1"/>
</dbReference>
<evidence type="ECO:0000256" key="8">
    <source>
        <dbReference type="ARBA" id="ARBA00023180"/>
    </source>
</evidence>
<dbReference type="EMBL" id="CAXITT010000339">
    <property type="protein sequence ID" value="CAL1539416.1"/>
    <property type="molecule type" value="Genomic_DNA"/>
</dbReference>
<dbReference type="Gene3D" id="3.10.450.10">
    <property type="match status" value="2"/>
</dbReference>
<evidence type="ECO:0000256" key="7">
    <source>
        <dbReference type="ARBA" id="ARBA00023157"/>
    </source>
</evidence>
<dbReference type="PANTHER" id="PTHR12411">
    <property type="entry name" value="CYSTEINE PROTEASE FAMILY C1-RELATED"/>
    <property type="match status" value="1"/>
</dbReference>
<dbReference type="InterPro" id="IPR046350">
    <property type="entry name" value="Cystatin_sf"/>
</dbReference>
<keyword evidence="5" id="KW-0788">Thiol protease</keyword>
<keyword evidence="7" id="KW-1015">Disulfide bond</keyword>
<dbReference type="SMART" id="SM00645">
    <property type="entry name" value="Pept_C1"/>
    <property type="match status" value="1"/>
</dbReference>
<reference evidence="13 14" key="1">
    <citation type="submission" date="2024-04" db="EMBL/GenBank/DDBJ databases">
        <authorList>
            <consortium name="Genoscope - CEA"/>
            <person name="William W."/>
        </authorList>
    </citation>
    <scope>NUCLEOTIDE SEQUENCE [LARGE SCALE GENOMIC DNA]</scope>
</reference>
<keyword evidence="3 9" id="KW-0732">Signal</keyword>
<evidence type="ECO:0000259" key="10">
    <source>
        <dbReference type="SMART" id="SM00043"/>
    </source>
</evidence>
<evidence type="ECO:0000256" key="9">
    <source>
        <dbReference type="SAM" id="SignalP"/>
    </source>
</evidence>
<dbReference type="SMART" id="SM00848">
    <property type="entry name" value="Inhibitor_I29"/>
    <property type="match status" value="1"/>
</dbReference>
<name>A0AAV2HZ24_LYMST</name>
<dbReference type="PROSITE" id="PS00139">
    <property type="entry name" value="THIOL_PROTEASE_CYS"/>
    <property type="match status" value="1"/>
</dbReference>
<dbReference type="GO" id="GO:0004869">
    <property type="term" value="F:cysteine-type endopeptidase inhibitor activity"/>
    <property type="evidence" value="ECO:0007669"/>
    <property type="project" value="InterPro"/>
</dbReference>
<feature type="domain" description="Peptidase C1A papain C-terminal" evidence="11">
    <location>
        <begin position="513"/>
        <end position="726"/>
    </location>
</feature>